<organism evidence="2 3">
    <name type="scientific">Phakopsora pachyrhizi</name>
    <name type="common">Asian soybean rust disease fungus</name>
    <dbReference type="NCBI Taxonomy" id="170000"/>
    <lineage>
        <taxon>Eukaryota</taxon>
        <taxon>Fungi</taxon>
        <taxon>Dikarya</taxon>
        <taxon>Basidiomycota</taxon>
        <taxon>Pucciniomycotina</taxon>
        <taxon>Pucciniomycetes</taxon>
        <taxon>Pucciniales</taxon>
        <taxon>Phakopsoraceae</taxon>
        <taxon>Phakopsora</taxon>
    </lineage>
</organism>
<comment type="caution">
    <text evidence="2">The sequence shown here is derived from an EMBL/GenBank/DDBJ whole genome shotgun (WGS) entry which is preliminary data.</text>
</comment>
<feature type="region of interest" description="Disordered" evidence="1">
    <location>
        <begin position="1"/>
        <end position="95"/>
    </location>
</feature>
<feature type="compositionally biased region" description="Polar residues" evidence="1">
    <location>
        <begin position="23"/>
        <end position="42"/>
    </location>
</feature>
<dbReference type="Proteomes" id="UP001153365">
    <property type="component" value="Unassembled WGS sequence"/>
</dbReference>
<accession>A0AAV0BHC0</accession>
<evidence type="ECO:0000313" key="3">
    <source>
        <dbReference type="Proteomes" id="UP001153365"/>
    </source>
</evidence>
<sequence>MYSDNEQLYSSEGESEPPKKNFKSNSSIGNSSKAPLSGTSLQGRGLVNPPMQNNHTQEPNSSNRDFFVIPNSNSSHASVSDLDHHTNRPNLSSKNNYERCAHNLTKQSENLGNNTLELLLQTLEAQLEVQTGQESFFRNLSLLNTPAEKHAAIVYILANISQKMEVVIEAISGNQNTANFDSQSNTSHTFLGSNNFVWTKPPKDYIRIMLHQLFISPNVESYTKGTDSDSRVIGNSLFSLAMNNLQNRPKEWKNKYLPISFCKEENEAHSIILKNILLQDKNPEQPIPRLIELTKFLLEWAAPKGTSYSNKEVKDKFKNIKIQRRFALLRVCAAYQHFFNHEAPWPKIDEQLEILKKKNSDYRNR</sequence>
<gene>
    <name evidence="2" type="ORF">PPACK8108_LOCUS21381</name>
</gene>
<feature type="compositionally biased region" description="Polar residues" evidence="1">
    <location>
        <begin position="50"/>
        <end position="78"/>
    </location>
</feature>
<evidence type="ECO:0000256" key="1">
    <source>
        <dbReference type="SAM" id="MobiDB-lite"/>
    </source>
</evidence>
<evidence type="ECO:0000313" key="2">
    <source>
        <dbReference type="EMBL" id="CAH7686695.1"/>
    </source>
</evidence>
<dbReference type="EMBL" id="CALTRL010005809">
    <property type="protein sequence ID" value="CAH7686695.1"/>
    <property type="molecule type" value="Genomic_DNA"/>
</dbReference>
<protein>
    <submittedName>
        <fullName evidence="2">Uncharacterized protein</fullName>
    </submittedName>
</protein>
<proteinExistence type="predicted"/>
<keyword evidence="3" id="KW-1185">Reference proteome</keyword>
<dbReference type="AlphaFoldDB" id="A0AAV0BHC0"/>
<feature type="compositionally biased region" description="Polar residues" evidence="1">
    <location>
        <begin position="1"/>
        <end position="12"/>
    </location>
</feature>
<reference evidence="2" key="1">
    <citation type="submission" date="2022-06" db="EMBL/GenBank/DDBJ databases">
        <authorList>
            <consortium name="SYNGENTA / RWTH Aachen University"/>
        </authorList>
    </citation>
    <scope>NUCLEOTIDE SEQUENCE</scope>
</reference>
<name>A0AAV0BHC0_PHAPC</name>